<dbReference type="RefSeq" id="WP_124197395.1">
    <property type="nucleotide sequence ID" value="NZ_REGA01000025.1"/>
</dbReference>
<evidence type="ECO:0000313" key="3">
    <source>
        <dbReference type="Proteomes" id="UP000282323"/>
    </source>
</evidence>
<evidence type="ECO:0000256" key="1">
    <source>
        <dbReference type="SAM" id="MobiDB-lite"/>
    </source>
</evidence>
<dbReference type="AlphaFoldDB" id="A0A3N6LN24"/>
<organism evidence="2 3">
    <name type="scientific">Natrarchaeobius chitinivorans</name>
    <dbReference type="NCBI Taxonomy" id="1679083"/>
    <lineage>
        <taxon>Archaea</taxon>
        <taxon>Methanobacteriati</taxon>
        <taxon>Methanobacteriota</taxon>
        <taxon>Stenosarchaea group</taxon>
        <taxon>Halobacteria</taxon>
        <taxon>Halobacteriales</taxon>
        <taxon>Natrialbaceae</taxon>
        <taxon>Natrarchaeobius</taxon>
    </lineage>
</organism>
<dbReference type="Proteomes" id="UP000282323">
    <property type="component" value="Unassembled WGS sequence"/>
</dbReference>
<protein>
    <submittedName>
        <fullName evidence="2">Uncharacterized protein</fullName>
    </submittedName>
</protein>
<dbReference type="OrthoDB" id="204520at2157"/>
<reference evidence="2 3" key="1">
    <citation type="submission" date="2018-10" db="EMBL/GenBank/DDBJ databases">
        <title>Natrarchaeobius chitinivorans gen. nov., sp. nov., and Natrarchaeobius haloalkaliphilus sp. nov., alkaliphilic, chitin-utilizing haloarchaea from hypersaline alkaline lakes.</title>
        <authorList>
            <person name="Sorokin D.Y."/>
            <person name="Elcheninov A.G."/>
            <person name="Kostrikina N.A."/>
            <person name="Bale N.J."/>
            <person name="Sinninghe Damste J.S."/>
            <person name="Khijniak T.V."/>
            <person name="Kublanov I.V."/>
            <person name="Toshchakov S.V."/>
        </authorList>
    </citation>
    <scope>NUCLEOTIDE SEQUENCE [LARGE SCALE GENOMIC DNA]</scope>
    <source>
        <strain evidence="2 3">AArcht4T</strain>
    </source>
</reference>
<evidence type="ECO:0000313" key="2">
    <source>
        <dbReference type="EMBL" id="RQG90668.1"/>
    </source>
</evidence>
<proteinExistence type="predicted"/>
<name>A0A3N6LN24_NATCH</name>
<gene>
    <name evidence="2" type="ORF">EA473_20385</name>
</gene>
<sequence length="81" mass="8360">MSSRSDAADAASSDGPPGPVCDRCGDPIREDRVFRLSSEPCPALAGRYEAVTKTYCPDCVAGIGMLALSAGPRGSVIIESE</sequence>
<accession>A0A3N6LN24</accession>
<feature type="region of interest" description="Disordered" evidence="1">
    <location>
        <begin position="1"/>
        <end position="22"/>
    </location>
</feature>
<keyword evidence="3" id="KW-1185">Reference proteome</keyword>
<feature type="compositionally biased region" description="Low complexity" evidence="1">
    <location>
        <begin position="1"/>
        <end position="14"/>
    </location>
</feature>
<dbReference type="EMBL" id="REGA01000025">
    <property type="protein sequence ID" value="RQG90668.1"/>
    <property type="molecule type" value="Genomic_DNA"/>
</dbReference>
<comment type="caution">
    <text evidence="2">The sequence shown here is derived from an EMBL/GenBank/DDBJ whole genome shotgun (WGS) entry which is preliminary data.</text>
</comment>